<feature type="domain" description="Tc1-like transposase DDE" evidence="1">
    <location>
        <begin position="1"/>
        <end position="54"/>
    </location>
</feature>
<dbReference type="Pfam" id="PF13358">
    <property type="entry name" value="DDE_3"/>
    <property type="match status" value="1"/>
</dbReference>
<sequence>MVLVLDNAPCHCRAEQGFEETEFLDATLLRLGPYSPMLNPIKNVFSTFKTAVKSFMTESRMEILSVPVGVTMKYHRQFFSPDCG</sequence>
<proteinExistence type="predicted"/>
<gene>
    <name evidence="2" type="ORF">PHPALM_8064</name>
</gene>
<dbReference type="AlphaFoldDB" id="A0A2P4YAS4"/>
<dbReference type="Proteomes" id="UP000237271">
    <property type="component" value="Unassembled WGS sequence"/>
</dbReference>
<evidence type="ECO:0000313" key="3">
    <source>
        <dbReference type="Proteomes" id="UP000237271"/>
    </source>
</evidence>
<organism evidence="2 3">
    <name type="scientific">Phytophthora palmivora</name>
    <dbReference type="NCBI Taxonomy" id="4796"/>
    <lineage>
        <taxon>Eukaryota</taxon>
        <taxon>Sar</taxon>
        <taxon>Stramenopiles</taxon>
        <taxon>Oomycota</taxon>
        <taxon>Peronosporomycetes</taxon>
        <taxon>Peronosporales</taxon>
        <taxon>Peronosporaceae</taxon>
        <taxon>Phytophthora</taxon>
    </lineage>
</organism>
<evidence type="ECO:0000313" key="2">
    <source>
        <dbReference type="EMBL" id="POM74901.1"/>
    </source>
</evidence>
<protein>
    <recommendedName>
        <fullName evidence="1">Tc1-like transposase DDE domain-containing protein</fullName>
    </recommendedName>
</protein>
<keyword evidence="3" id="KW-1185">Reference proteome</keyword>
<reference evidence="2 3" key="1">
    <citation type="journal article" date="2017" name="Genome Biol. Evol.">
        <title>Phytophthora megakarya and P. palmivora, closely related causal agents of cacao black pod rot, underwent increases in genome sizes and gene numbers by different mechanisms.</title>
        <authorList>
            <person name="Ali S.S."/>
            <person name="Shao J."/>
            <person name="Lary D.J."/>
            <person name="Kronmiller B."/>
            <person name="Shen D."/>
            <person name="Strem M.D."/>
            <person name="Amoako-Attah I."/>
            <person name="Akrofi A.Y."/>
            <person name="Begoude B.A."/>
            <person name="Ten Hoopen G.M."/>
            <person name="Coulibaly K."/>
            <person name="Kebe B.I."/>
            <person name="Melnick R.L."/>
            <person name="Guiltinan M.J."/>
            <person name="Tyler B.M."/>
            <person name="Meinhardt L.W."/>
            <person name="Bailey B.A."/>
        </authorList>
    </citation>
    <scope>NUCLEOTIDE SEQUENCE [LARGE SCALE GENOMIC DNA]</scope>
    <source>
        <strain evidence="3">sbr112.9</strain>
    </source>
</reference>
<name>A0A2P4YAS4_9STRA</name>
<accession>A0A2P4YAS4</accession>
<dbReference type="GO" id="GO:0003676">
    <property type="term" value="F:nucleic acid binding"/>
    <property type="evidence" value="ECO:0007669"/>
    <property type="project" value="InterPro"/>
</dbReference>
<evidence type="ECO:0000259" key="1">
    <source>
        <dbReference type="Pfam" id="PF13358"/>
    </source>
</evidence>
<dbReference type="Gene3D" id="3.30.420.10">
    <property type="entry name" value="Ribonuclease H-like superfamily/Ribonuclease H"/>
    <property type="match status" value="1"/>
</dbReference>
<comment type="caution">
    <text evidence="2">The sequence shown here is derived from an EMBL/GenBank/DDBJ whole genome shotgun (WGS) entry which is preliminary data.</text>
</comment>
<dbReference type="EMBL" id="NCKW01004275">
    <property type="protein sequence ID" value="POM74901.1"/>
    <property type="molecule type" value="Genomic_DNA"/>
</dbReference>
<dbReference type="InterPro" id="IPR038717">
    <property type="entry name" value="Tc1-like_DDE_dom"/>
</dbReference>
<dbReference type="InterPro" id="IPR036397">
    <property type="entry name" value="RNaseH_sf"/>
</dbReference>
<dbReference type="OrthoDB" id="101976at2759"/>